<feature type="compositionally biased region" description="Polar residues" evidence="1">
    <location>
        <begin position="1"/>
        <end position="16"/>
    </location>
</feature>
<protein>
    <submittedName>
        <fullName evidence="3">Uncharacterized protein</fullName>
    </submittedName>
</protein>
<evidence type="ECO:0000313" key="3">
    <source>
        <dbReference type="EMBL" id="OWF46038.1"/>
    </source>
</evidence>
<keyword evidence="2" id="KW-0812">Transmembrane</keyword>
<organism evidence="3 4">
    <name type="scientific">Mizuhopecten yessoensis</name>
    <name type="common">Japanese scallop</name>
    <name type="synonym">Patinopecten yessoensis</name>
    <dbReference type="NCBI Taxonomy" id="6573"/>
    <lineage>
        <taxon>Eukaryota</taxon>
        <taxon>Metazoa</taxon>
        <taxon>Spiralia</taxon>
        <taxon>Lophotrochozoa</taxon>
        <taxon>Mollusca</taxon>
        <taxon>Bivalvia</taxon>
        <taxon>Autobranchia</taxon>
        <taxon>Pteriomorphia</taxon>
        <taxon>Pectinida</taxon>
        <taxon>Pectinoidea</taxon>
        <taxon>Pectinidae</taxon>
        <taxon>Mizuhopecten</taxon>
    </lineage>
</organism>
<evidence type="ECO:0000256" key="2">
    <source>
        <dbReference type="SAM" id="Phobius"/>
    </source>
</evidence>
<dbReference type="AlphaFoldDB" id="A0A210QBC9"/>
<feature type="transmembrane region" description="Helical" evidence="2">
    <location>
        <begin position="168"/>
        <end position="190"/>
    </location>
</feature>
<dbReference type="OrthoDB" id="10482152at2759"/>
<keyword evidence="2" id="KW-0472">Membrane</keyword>
<proteinExistence type="predicted"/>
<dbReference type="Proteomes" id="UP000242188">
    <property type="component" value="Unassembled WGS sequence"/>
</dbReference>
<feature type="transmembrane region" description="Helical" evidence="2">
    <location>
        <begin position="196"/>
        <end position="216"/>
    </location>
</feature>
<comment type="caution">
    <text evidence="3">The sequence shown here is derived from an EMBL/GenBank/DDBJ whole genome shotgun (WGS) entry which is preliminary data.</text>
</comment>
<gene>
    <name evidence="3" type="ORF">KP79_PYT01477</name>
</gene>
<evidence type="ECO:0000313" key="4">
    <source>
        <dbReference type="Proteomes" id="UP000242188"/>
    </source>
</evidence>
<feature type="region of interest" description="Disordered" evidence="1">
    <location>
        <begin position="1"/>
        <end position="28"/>
    </location>
</feature>
<reference evidence="3 4" key="1">
    <citation type="journal article" date="2017" name="Nat. Ecol. Evol.">
        <title>Scallop genome provides insights into evolution of bilaterian karyotype and development.</title>
        <authorList>
            <person name="Wang S."/>
            <person name="Zhang J."/>
            <person name="Jiao W."/>
            <person name="Li J."/>
            <person name="Xun X."/>
            <person name="Sun Y."/>
            <person name="Guo X."/>
            <person name="Huan P."/>
            <person name="Dong B."/>
            <person name="Zhang L."/>
            <person name="Hu X."/>
            <person name="Sun X."/>
            <person name="Wang J."/>
            <person name="Zhao C."/>
            <person name="Wang Y."/>
            <person name="Wang D."/>
            <person name="Huang X."/>
            <person name="Wang R."/>
            <person name="Lv J."/>
            <person name="Li Y."/>
            <person name="Zhang Z."/>
            <person name="Liu B."/>
            <person name="Lu W."/>
            <person name="Hui Y."/>
            <person name="Liang J."/>
            <person name="Zhou Z."/>
            <person name="Hou R."/>
            <person name="Li X."/>
            <person name="Liu Y."/>
            <person name="Li H."/>
            <person name="Ning X."/>
            <person name="Lin Y."/>
            <person name="Zhao L."/>
            <person name="Xing Q."/>
            <person name="Dou J."/>
            <person name="Li Y."/>
            <person name="Mao J."/>
            <person name="Guo H."/>
            <person name="Dou H."/>
            <person name="Li T."/>
            <person name="Mu C."/>
            <person name="Jiang W."/>
            <person name="Fu Q."/>
            <person name="Fu X."/>
            <person name="Miao Y."/>
            <person name="Liu J."/>
            <person name="Yu Q."/>
            <person name="Li R."/>
            <person name="Liao H."/>
            <person name="Li X."/>
            <person name="Kong Y."/>
            <person name="Jiang Z."/>
            <person name="Chourrout D."/>
            <person name="Li R."/>
            <person name="Bao Z."/>
        </authorList>
    </citation>
    <scope>NUCLEOTIDE SEQUENCE [LARGE SCALE GENOMIC DNA]</scope>
    <source>
        <strain evidence="3 4">PY_sf001</strain>
    </source>
</reference>
<keyword evidence="2" id="KW-1133">Transmembrane helix</keyword>
<keyword evidence="4" id="KW-1185">Reference proteome</keyword>
<feature type="transmembrane region" description="Helical" evidence="2">
    <location>
        <begin position="258"/>
        <end position="276"/>
    </location>
</feature>
<dbReference type="EMBL" id="NEDP02004298">
    <property type="protein sequence ID" value="OWF46038.1"/>
    <property type="molecule type" value="Genomic_DNA"/>
</dbReference>
<feature type="transmembrane region" description="Helical" evidence="2">
    <location>
        <begin position="86"/>
        <end position="108"/>
    </location>
</feature>
<accession>A0A210QBC9</accession>
<name>A0A210QBC9_MIZYE</name>
<evidence type="ECO:0000256" key="1">
    <source>
        <dbReference type="SAM" id="MobiDB-lite"/>
    </source>
</evidence>
<sequence length="294" mass="31895">MATATSDKIPTASVQPQPIPVVTGNRKTNGKVKTTSITVQENKVEPNDEKVQEIKVKVPNVAVTKNKWTEGTESEEPRASVTGGKALTVVIIVLKFIVLGQLIAAVGLQIQSLFNSTWGYDDYLDFGYEGRIYHTLWGFYEDGDPVLFSQHKEGNWQDWKKPIIKFQCIALALGIAGTLIQVILVALTFVHPHKAVKIALLIAVILLSGGCGGLVVKTTMNFKGSRPVLGFAISAVSSTTLLQTFTHEGYTQAFVSGATYLAAALFSVILIVLTAVKHTREPTKVTPIKSTQDE</sequence>